<evidence type="ECO:0008006" key="11">
    <source>
        <dbReference type="Google" id="ProtNLM"/>
    </source>
</evidence>
<dbReference type="InterPro" id="IPR003838">
    <property type="entry name" value="ABC3_permease_C"/>
</dbReference>
<dbReference type="Pfam" id="PF02687">
    <property type="entry name" value="FtsX"/>
    <property type="match status" value="2"/>
</dbReference>
<accession>A0A0F5JIR6</accession>
<name>A0A0F5JIR6_9BACT</name>
<keyword evidence="4 6" id="KW-1133">Transmembrane helix</keyword>
<gene>
    <name evidence="9" type="ORF">HMPREF1535_01138</name>
</gene>
<feature type="transmembrane region" description="Helical" evidence="6">
    <location>
        <begin position="424"/>
        <end position="447"/>
    </location>
</feature>
<evidence type="ECO:0000256" key="1">
    <source>
        <dbReference type="ARBA" id="ARBA00004651"/>
    </source>
</evidence>
<keyword evidence="2" id="KW-1003">Cell membrane</keyword>
<feature type="transmembrane region" description="Helical" evidence="6">
    <location>
        <begin position="287"/>
        <end position="307"/>
    </location>
</feature>
<proteinExistence type="predicted"/>
<dbReference type="GO" id="GO:0005886">
    <property type="term" value="C:plasma membrane"/>
    <property type="evidence" value="ECO:0007669"/>
    <property type="project" value="UniProtKB-SubCell"/>
</dbReference>
<dbReference type="HOGENOM" id="CLU_008713_1_0_10"/>
<feature type="transmembrane region" description="Helical" evidence="6">
    <location>
        <begin position="338"/>
        <end position="361"/>
    </location>
</feature>
<feature type="transmembrane region" description="Helical" evidence="6">
    <location>
        <begin position="735"/>
        <end position="754"/>
    </location>
</feature>
<dbReference type="Pfam" id="PF12704">
    <property type="entry name" value="MacB_PCD"/>
    <property type="match status" value="1"/>
</dbReference>
<comment type="subcellular location">
    <subcellularLocation>
        <location evidence="1">Cell membrane</location>
        <topology evidence="1">Multi-pass membrane protein</topology>
    </subcellularLocation>
</comment>
<evidence type="ECO:0000256" key="2">
    <source>
        <dbReference type="ARBA" id="ARBA00022475"/>
    </source>
</evidence>
<evidence type="ECO:0000256" key="4">
    <source>
        <dbReference type="ARBA" id="ARBA00022989"/>
    </source>
</evidence>
<evidence type="ECO:0000259" key="7">
    <source>
        <dbReference type="Pfam" id="PF02687"/>
    </source>
</evidence>
<feature type="transmembrane region" description="Helical" evidence="6">
    <location>
        <begin position="21"/>
        <end position="46"/>
    </location>
</feature>
<evidence type="ECO:0000256" key="3">
    <source>
        <dbReference type="ARBA" id="ARBA00022692"/>
    </source>
</evidence>
<dbReference type="STRING" id="927665.HMPREF1535_01138"/>
<feature type="transmembrane region" description="Helical" evidence="6">
    <location>
        <begin position="769"/>
        <end position="789"/>
    </location>
</feature>
<comment type="caution">
    <text evidence="9">The sequence shown here is derived from an EMBL/GenBank/DDBJ whole genome shotgun (WGS) entry which is preliminary data.</text>
</comment>
<evidence type="ECO:0000259" key="8">
    <source>
        <dbReference type="Pfam" id="PF12704"/>
    </source>
</evidence>
<feature type="domain" description="ABC3 transporter permease C-terminal" evidence="7">
    <location>
        <begin position="293"/>
        <end position="409"/>
    </location>
</feature>
<dbReference type="AlphaFoldDB" id="A0A0F5JIR6"/>
<keyword evidence="3 6" id="KW-0812">Transmembrane</keyword>
<dbReference type="PATRIC" id="fig|927665.4.peg.1162"/>
<protein>
    <recommendedName>
        <fullName evidence="11">ABC3 transporter permease protein domain-containing protein</fullName>
    </recommendedName>
</protein>
<evidence type="ECO:0000313" key="10">
    <source>
        <dbReference type="Proteomes" id="UP000033047"/>
    </source>
</evidence>
<evidence type="ECO:0000313" key="9">
    <source>
        <dbReference type="EMBL" id="KKB57691.1"/>
    </source>
</evidence>
<reference evidence="9 10" key="1">
    <citation type="submission" date="2013-04" db="EMBL/GenBank/DDBJ databases">
        <title>The Genome Sequence of Parabacteroides goldsteinii DSM 19448.</title>
        <authorList>
            <consortium name="The Broad Institute Genomics Platform"/>
            <person name="Earl A."/>
            <person name="Ward D."/>
            <person name="Feldgarden M."/>
            <person name="Gevers D."/>
            <person name="Martens E."/>
            <person name="Sakamoto M."/>
            <person name="Benno Y."/>
            <person name="Song Y."/>
            <person name="Liu C."/>
            <person name="Lee J."/>
            <person name="Bolanos M."/>
            <person name="Vaisanen M.L."/>
            <person name="Finegold S.M."/>
            <person name="Walker B."/>
            <person name="Young S."/>
            <person name="Zeng Q."/>
            <person name="Gargeya S."/>
            <person name="Fitzgerald M."/>
            <person name="Haas B."/>
            <person name="Abouelleil A."/>
            <person name="Allen A.W."/>
            <person name="Alvarado L."/>
            <person name="Arachchi H.M."/>
            <person name="Berlin A.M."/>
            <person name="Chapman S.B."/>
            <person name="Gainer-Dewar J."/>
            <person name="Goldberg J."/>
            <person name="Griggs A."/>
            <person name="Gujja S."/>
            <person name="Hansen M."/>
            <person name="Howarth C."/>
            <person name="Imamovic A."/>
            <person name="Ireland A."/>
            <person name="Larimer J."/>
            <person name="McCowan C."/>
            <person name="Murphy C."/>
            <person name="Pearson M."/>
            <person name="Poon T.W."/>
            <person name="Priest M."/>
            <person name="Roberts A."/>
            <person name="Saif S."/>
            <person name="Shea T."/>
            <person name="Sisk P."/>
            <person name="Sykes S."/>
            <person name="Wortman J."/>
            <person name="Nusbaum C."/>
            <person name="Birren B."/>
        </authorList>
    </citation>
    <scope>NUCLEOTIDE SEQUENCE [LARGE SCALE GENOMIC DNA]</scope>
    <source>
        <strain evidence="9 10">DSM 19448</strain>
    </source>
</reference>
<dbReference type="InterPro" id="IPR025857">
    <property type="entry name" value="MacB_PCD"/>
</dbReference>
<evidence type="ECO:0000256" key="5">
    <source>
        <dbReference type="ARBA" id="ARBA00023136"/>
    </source>
</evidence>
<dbReference type="Proteomes" id="UP000033047">
    <property type="component" value="Unassembled WGS sequence"/>
</dbReference>
<dbReference type="PANTHER" id="PTHR30572">
    <property type="entry name" value="MEMBRANE COMPONENT OF TRANSPORTER-RELATED"/>
    <property type="match status" value="1"/>
</dbReference>
<dbReference type="InterPro" id="IPR050250">
    <property type="entry name" value="Macrolide_Exporter_MacB"/>
</dbReference>
<dbReference type="EMBL" id="AQHV01000008">
    <property type="protein sequence ID" value="KKB57691.1"/>
    <property type="molecule type" value="Genomic_DNA"/>
</dbReference>
<feature type="transmembrane region" description="Helical" evidence="6">
    <location>
        <begin position="684"/>
        <end position="707"/>
    </location>
</feature>
<dbReference type="PANTHER" id="PTHR30572:SF18">
    <property type="entry name" value="ABC-TYPE MACROLIDE FAMILY EXPORT SYSTEM PERMEASE COMPONENT 2"/>
    <property type="match status" value="1"/>
</dbReference>
<feature type="domain" description="ABC3 transporter permease C-terminal" evidence="7">
    <location>
        <begin position="686"/>
        <end position="799"/>
    </location>
</feature>
<dbReference type="GO" id="GO:0022857">
    <property type="term" value="F:transmembrane transporter activity"/>
    <property type="evidence" value="ECO:0007669"/>
    <property type="project" value="TreeGrafter"/>
</dbReference>
<evidence type="ECO:0000256" key="6">
    <source>
        <dbReference type="SAM" id="Phobius"/>
    </source>
</evidence>
<sequence length="806" mass="91714">MNYKMKAIAFKLVLRSWWRNKTFSIISIVSLAIGIACTNLLAIFVIHEYNLEADNPHRETIYMMDQDSPIQPGERVCFTAGGIAAEIKEKYPEIIDHVCLNNIGMDYIKVNNTRFDPIIIMTTEASFPHFFPYKVLYGDLNEVLTQPNKIALSEKCAQKYFGKENPIGQTIITGENNVTTRVREDGTIEEGKNETTYQIAAVLKSRKQSYIDFDAVIGNDGPIPGGVCLFMTNRPIDTKKFAEQIHKDGIQTFVPDGKYRLYTLQESYFKKYTQESYFFMNSRQKTLLYVGLISAILILLIACFNYINLNFSRLLQQVRMIHTEKLMGATKNNINHQLFIDTFLTVIVSFLLSLLITHDLIPIFNSITSGKIETSFFFNRQALPVITVFILLLSIIPSVYISRKISKLSASGYREFFTGNKKRRIVTALSIAQYTVSIGLIIATLTVNNQLHFIQNKAEGYHGLIEVGNWGADNSYLPAFAHEIRKIPGVENVTLTGGPLLNMGIAPVNIKNQDGSESHYMKAQYMGGRDFLRTLKIDIIQGVEPDKALEQFQSPAYITRKYADLLIPPGENPFGQQLSKYDKDFKEYEKNSNNPKVVVAGIVENMFANSLEEDVFPSIIYIGQDDDKRYAFAEIKVGKERQQTMAAIKEVWERMNPGKYFTFQDVYKEFMQRNSRTTELAELMIMYSLISIFLTCFGLFGMALYATEQRTKEIGIRKVNGSSTLGIMFLLNKQFVGWIGIAFVIAVPVSWLFLNRWLEHFAYHTEISVFHFLLGGISVLFITLLTVSWHTYKAASGNPVKVLRSE</sequence>
<feature type="domain" description="MacB-like periplasmic core" evidence="8">
    <location>
        <begin position="24"/>
        <end position="209"/>
    </location>
</feature>
<feature type="transmembrane region" description="Helical" evidence="6">
    <location>
        <begin position="381"/>
        <end position="403"/>
    </location>
</feature>
<organism evidence="9 10">
    <name type="scientific">Parabacteroides goldsteinii DSM 19448 = WAL 12034</name>
    <dbReference type="NCBI Taxonomy" id="927665"/>
    <lineage>
        <taxon>Bacteria</taxon>
        <taxon>Pseudomonadati</taxon>
        <taxon>Bacteroidota</taxon>
        <taxon>Bacteroidia</taxon>
        <taxon>Bacteroidales</taxon>
        <taxon>Tannerellaceae</taxon>
        <taxon>Parabacteroides</taxon>
    </lineage>
</organism>
<keyword evidence="5 6" id="KW-0472">Membrane</keyword>